<evidence type="ECO:0000313" key="3">
    <source>
        <dbReference type="Proteomes" id="UP000574317"/>
    </source>
</evidence>
<reference evidence="2 3" key="1">
    <citation type="submission" date="2020-05" db="EMBL/GenBank/DDBJ databases">
        <title>Identification and distribution of gene clusters putatively required for synthesis of sphingolipid metabolism inhibitors in phylogenetically diverse species of the filamentous fungus Fusarium.</title>
        <authorList>
            <person name="Kim H.-S."/>
            <person name="Busman M."/>
            <person name="Brown D.W."/>
            <person name="Divon H."/>
            <person name="Uhlig S."/>
            <person name="Proctor R.H."/>
        </authorList>
    </citation>
    <scope>NUCLEOTIDE SEQUENCE [LARGE SCALE GENOMIC DNA]</scope>
    <source>
        <strain evidence="2 3">NRRL 25196</strain>
    </source>
</reference>
<comment type="caution">
    <text evidence="2">The sequence shown here is derived from an EMBL/GenBank/DDBJ whole genome shotgun (WGS) entry which is preliminary data.</text>
</comment>
<gene>
    <name evidence="2" type="ORF">FNAPI_12077</name>
</gene>
<protein>
    <submittedName>
        <fullName evidence="2">Uncharacterized protein</fullName>
    </submittedName>
</protein>
<evidence type="ECO:0000256" key="1">
    <source>
        <dbReference type="SAM" id="MobiDB-lite"/>
    </source>
</evidence>
<feature type="compositionally biased region" description="Low complexity" evidence="1">
    <location>
        <begin position="13"/>
        <end position="32"/>
    </location>
</feature>
<feature type="region of interest" description="Disordered" evidence="1">
    <location>
        <begin position="1"/>
        <end position="43"/>
    </location>
</feature>
<dbReference type="EMBL" id="JAAOAO010000597">
    <property type="protein sequence ID" value="KAF5535434.1"/>
    <property type="molecule type" value="Genomic_DNA"/>
</dbReference>
<keyword evidence="3" id="KW-1185">Reference proteome</keyword>
<sequence>MVIQNRYTRAFESPSPSGSPSQASSSGSDDLSPGPPPDEDMYPDQAEYTLFEVVVGVTPQTFQCIRLYFHRLWQIEAPISFRFQDNQIVTFDDSITPVHGLSRALAKRDLYSDDNNEHDFDDQGPSNLPRGRDNRGPNQWRDTQSVTSNWKQAILAMLAVLLIIPQWRRLFSPSSISHSPQFPVHRPVVEVANTVNSMPGILADITETLEVYKGNLSSMIAVPERWALACLHKDEEAGVPLFSKNRLNKAVCDAGLKEYAKATESDAHDLASQVKQLRSAIRDASYRIEDTARVVKQDLEPHIRTVLNSCTENLTMHRYYAQGPSGGSTSVYLEALNNEKIGHWKPSLDSSISAKGTDLRHPDLVTMNLPDALWNLEYYLTMAYLSLKEVSELDLQLFLILRKLNLTADKYTTHDTELSWGRLSLHHLRGEVQRRIEELEAFQVLLKRLIWRRYGREGQEHVAKMFPDLPETSVDTLDMSALISIALGIQDSDTTRIHTGGLWRRIGGSNGGRDFDVSFPSRDKQREALRFAAGSRFRGSDSGDN</sequence>
<accession>A0A8H5MN92</accession>
<name>A0A8H5MN92_9HYPO</name>
<organism evidence="2 3">
    <name type="scientific">Fusarium napiforme</name>
    <dbReference type="NCBI Taxonomy" id="42672"/>
    <lineage>
        <taxon>Eukaryota</taxon>
        <taxon>Fungi</taxon>
        <taxon>Dikarya</taxon>
        <taxon>Ascomycota</taxon>
        <taxon>Pezizomycotina</taxon>
        <taxon>Sordariomycetes</taxon>
        <taxon>Hypocreomycetidae</taxon>
        <taxon>Hypocreales</taxon>
        <taxon>Nectriaceae</taxon>
        <taxon>Fusarium</taxon>
        <taxon>Fusarium fujikuroi species complex</taxon>
    </lineage>
</organism>
<dbReference type="Proteomes" id="UP000574317">
    <property type="component" value="Unassembled WGS sequence"/>
</dbReference>
<evidence type="ECO:0000313" key="2">
    <source>
        <dbReference type="EMBL" id="KAF5535434.1"/>
    </source>
</evidence>
<feature type="region of interest" description="Disordered" evidence="1">
    <location>
        <begin position="114"/>
        <end position="143"/>
    </location>
</feature>
<proteinExistence type="predicted"/>
<dbReference type="AlphaFoldDB" id="A0A8H5MN92"/>